<keyword evidence="2 5" id="KW-0812">Transmembrane</keyword>
<dbReference type="AlphaFoldDB" id="A0A9Q0BT29"/>
<evidence type="ECO:0000256" key="4">
    <source>
        <dbReference type="ARBA" id="ARBA00023136"/>
    </source>
</evidence>
<keyword evidence="3 5" id="KW-1133">Transmembrane helix</keyword>
<evidence type="ECO:0000256" key="1">
    <source>
        <dbReference type="ARBA" id="ARBA00004141"/>
    </source>
</evidence>
<dbReference type="InterPro" id="IPR008952">
    <property type="entry name" value="Tetraspanin_EC2_sf"/>
</dbReference>
<dbReference type="Pfam" id="PF00335">
    <property type="entry name" value="Tetraspanin"/>
    <property type="match status" value="1"/>
</dbReference>
<feature type="transmembrane region" description="Helical" evidence="5">
    <location>
        <begin position="97"/>
        <end position="120"/>
    </location>
</feature>
<dbReference type="InterPro" id="IPR018499">
    <property type="entry name" value="Tetraspanin/Peripherin"/>
</dbReference>
<dbReference type="Gene3D" id="1.10.1450.10">
    <property type="entry name" value="Tetraspanin"/>
    <property type="match status" value="1"/>
</dbReference>
<proteinExistence type="predicted"/>
<evidence type="ECO:0000256" key="3">
    <source>
        <dbReference type="ARBA" id="ARBA00022989"/>
    </source>
</evidence>
<evidence type="ECO:0000313" key="7">
    <source>
        <dbReference type="Proteomes" id="UP001059596"/>
    </source>
</evidence>
<name>A0A9Q0BT29_9MUSC</name>
<dbReference type="Proteomes" id="UP001059596">
    <property type="component" value="Unassembled WGS sequence"/>
</dbReference>
<comment type="subcellular location">
    <subcellularLocation>
        <location evidence="1">Membrane</location>
        <topology evidence="1">Multi-pass membrane protein</topology>
    </subcellularLocation>
</comment>
<evidence type="ECO:0000256" key="2">
    <source>
        <dbReference type="ARBA" id="ARBA00022692"/>
    </source>
</evidence>
<dbReference type="GO" id="GO:0016020">
    <property type="term" value="C:membrane"/>
    <property type="evidence" value="ECO:0007669"/>
    <property type="project" value="UniProtKB-SubCell"/>
</dbReference>
<comment type="caution">
    <text evidence="6">The sequence shown here is derived from an EMBL/GenBank/DDBJ whole genome shotgun (WGS) entry which is preliminary data.</text>
</comment>
<evidence type="ECO:0000313" key="6">
    <source>
        <dbReference type="EMBL" id="KAI8042799.1"/>
    </source>
</evidence>
<accession>A0A9Q0BT29</accession>
<dbReference type="SUPFAM" id="SSF48652">
    <property type="entry name" value="Tetraspanin"/>
    <property type="match status" value="1"/>
</dbReference>
<keyword evidence="7" id="KW-1185">Reference proteome</keyword>
<sequence>MNGALAKYGNDHYVTQELNHLQSEINCCGVKNHTYWEKHLGNGNYHIERDAKVVPNSCCHHQETKDVRNDTHLVCQKPFENGCFDEVHSRVSKCSTWITIGVTIEAFFQAMGMVCAFLLAKMLRWNKSLRLVYRSNLLNEFNTSE</sequence>
<keyword evidence="4 5" id="KW-0472">Membrane</keyword>
<dbReference type="CDD" id="cd03127">
    <property type="entry name" value="tetraspanin_LEL"/>
    <property type="match status" value="1"/>
</dbReference>
<organism evidence="6 7">
    <name type="scientific">Drosophila gunungcola</name>
    <name type="common">fruit fly</name>
    <dbReference type="NCBI Taxonomy" id="103775"/>
    <lineage>
        <taxon>Eukaryota</taxon>
        <taxon>Metazoa</taxon>
        <taxon>Ecdysozoa</taxon>
        <taxon>Arthropoda</taxon>
        <taxon>Hexapoda</taxon>
        <taxon>Insecta</taxon>
        <taxon>Pterygota</taxon>
        <taxon>Neoptera</taxon>
        <taxon>Endopterygota</taxon>
        <taxon>Diptera</taxon>
        <taxon>Brachycera</taxon>
        <taxon>Muscomorpha</taxon>
        <taxon>Ephydroidea</taxon>
        <taxon>Drosophilidae</taxon>
        <taxon>Drosophila</taxon>
        <taxon>Sophophora</taxon>
    </lineage>
</organism>
<dbReference type="EMBL" id="JAMKOV010000002">
    <property type="protein sequence ID" value="KAI8042799.1"/>
    <property type="molecule type" value="Genomic_DNA"/>
</dbReference>
<gene>
    <name evidence="6" type="ORF">M5D96_004122</name>
</gene>
<reference evidence="6" key="1">
    <citation type="journal article" date="2023" name="Genome Biol. Evol.">
        <title>Long-read-based Genome Assembly of Drosophila gunungcola Reveals Fewer Chemosensory Genes in Flower-breeding Species.</title>
        <authorList>
            <person name="Negi A."/>
            <person name="Liao B.Y."/>
            <person name="Yeh S.D."/>
        </authorList>
    </citation>
    <scope>NUCLEOTIDE SEQUENCE</scope>
    <source>
        <strain evidence="6">Sukarami</strain>
    </source>
</reference>
<evidence type="ECO:0000256" key="5">
    <source>
        <dbReference type="SAM" id="Phobius"/>
    </source>
</evidence>
<protein>
    <submittedName>
        <fullName evidence="6">Uncharacterized protein</fullName>
    </submittedName>
</protein>